<evidence type="ECO:0000256" key="2">
    <source>
        <dbReference type="ARBA" id="ARBA00022679"/>
    </source>
</evidence>
<dbReference type="SUPFAM" id="SSF53335">
    <property type="entry name" value="S-adenosyl-L-methionine-dependent methyltransferases"/>
    <property type="match status" value="1"/>
</dbReference>
<dbReference type="AlphaFoldDB" id="A0A4R1S7B7"/>
<keyword evidence="6" id="KW-1185">Reference proteome</keyword>
<sequence>MSEHYYSSQPTSGHQIQEFTATLRGVSLRLRTDAGVFSKNRLDSGTALLIEALPLSPDLRSVFDLGCGYGPIGLTVAKLLPQAAVAMSDINQRATELAAHNAAANGITNVTIRTGEGFTPFAGLRFDLIVTNPPIRAGKQVIYPLVEQALHALNPGGSFVAVILTRQGAKSLERKMADVFGNVRELEKGGGYRVVQSVKTGAELPGSPAGPASPPKLEE</sequence>
<evidence type="ECO:0000313" key="5">
    <source>
        <dbReference type="EMBL" id="TCL75275.1"/>
    </source>
</evidence>
<accession>A0A4R1S7B7</accession>
<dbReference type="GO" id="GO:0008757">
    <property type="term" value="F:S-adenosylmethionine-dependent methyltransferase activity"/>
    <property type="evidence" value="ECO:0007669"/>
    <property type="project" value="InterPro"/>
</dbReference>
<dbReference type="InterPro" id="IPR029063">
    <property type="entry name" value="SAM-dependent_MTases_sf"/>
</dbReference>
<proteinExistence type="predicted"/>
<protein>
    <submittedName>
        <fullName evidence="5">16S rRNA (Guanine1207-N2)-methyltransferase</fullName>
    </submittedName>
</protein>
<comment type="caution">
    <text evidence="5">The sequence shown here is derived from an EMBL/GenBank/DDBJ whole genome shotgun (WGS) entry which is preliminary data.</text>
</comment>
<dbReference type="OrthoDB" id="9764961at2"/>
<dbReference type="PANTHER" id="PTHR47816:SF4">
    <property type="entry name" value="RIBOSOMAL RNA SMALL SUBUNIT METHYLTRANSFERASE C"/>
    <property type="match status" value="1"/>
</dbReference>
<feature type="region of interest" description="Disordered" evidence="3">
    <location>
        <begin position="199"/>
        <end position="219"/>
    </location>
</feature>
<dbReference type="CDD" id="cd02440">
    <property type="entry name" value="AdoMet_MTases"/>
    <property type="match status" value="1"/>
</dbReference>
<feature type="domain" description="Methyltransferase small" evidence="4">
    <location>
        <begin position="28"/>
        <end position="195"/>
    </location>
</feature>
<keyword evidence="2 5" id="KW-0808">Transferase</keyword>
<name>A0A4R1S7B7_HYDET</name>
<organism evidence="5 6">
    <name type="scientific">Hydrogenispora ethanolica</name>
    <dbReference type="NCBI Taxonomy" id="1082276"/>
    <lineage>
        <taxon>Bacteria</taxon>
        <taxon>Bacillati</taxon>
        <taxon>Bacillota</taxon>
        <taxon>Hydrogenispora</taxon>
    </lineage>
</organism>
<dbReference type="Proteomes" id="UP000295008">
    <property type="component" value="Unassembled WGS sequence"/>
</dbReference>
<evidence type="ECO:0000313" key="6">
    <source>
        <dbReference type="Proteomes" id="UP000295008"/>
    </source>
</evidence>
<evidence type="ECO:0000256" key="3">
    <source>
        <dbReference type="SAM" id="MobiDB-lite"/>
    </source>
</evidence>
<dbReference type="InterPro" id="IPR046977">
    <property type="entry name" value="RsmC/RlmG"/>
</dbReference>
<evidence type="ECO:0000256" key="1">
    <source>
        <dbReference type="ARBA" id="ARBA00022603"/>
    </source>
</evidence>
<dbReference type="EMBL" id="SLUN01000003">
    <property type="protein sequence ID" value="TCL75275.1"/>
    <property type="molecule type" value="Genomic_DNA"/>
</dbReference>
<keyword evidence="1 5" id="KW-0489">Methyltransferase</keyword>
<reference evidence="5 6" key="1">
    <citation type="submission" date="2019-03" db="EMBL/GenBank/DDBJ databases">
        <title>Genomic Encyclopedia of Type Strains, Phase IV (KMG-IV): sequencing the most valuable type-strain genomes for metagenomic binning, comparative biology and taxonomic classification.</title>
        <authorList>
            <person name="Goeker M."/>
        </authorList>
    </citation>
    <scope>NUCLEOTIDE SEQUENCE [LARGE SCALE GENOMIC DNA]</scope>
    <source>
        <strain evidence="5 6">LX-B</strain>
    </source>
</reference>
<dbReference type="Gene3D" id="3.40.50.150">
    <property type="entry name" value="Vaccinia Virus protein VP39"/>
    <property type="match status" value="1"/>
</dbReference>
<dbReference type="GO" id="GO:0032259">
    <property type="term" value="P:methylation"/>
    <property type="evidence" value="ECO:0007669"/>
    <property type="project" value="UniProtKB-KW"/>
</dbReference>
<gene>
    <name evidence="5" type="ORF">EDC14_1003207</name>
</gene>
<evidence type="ECO:0000259" key="4">
    <source>
        <dbReference type="Pfam" id="PF05175"/>
    </source>
</evidence>
<dbReference type="PANTHER" id="PTHR47816">
    <property type="entry name" value="RIBOSOMAL RNA SMALL SUBUNIT METHYLTRANSFERASE C"/>
    <property type="match status" value="1"/>
</dbReference>
<dbReference type="Pfam" id="PF05175">
    <property type="entry name" value="MTS"/>
    <property type="match status" value="1"/>
</dbReference>
<dbReference type="InterPro" id="IPR007848">
    <property type="entry name" value="Small_mtfrase_dom"/>
</dbReference>
<dbReference type="RefSeq" id="WP_132012941.1">
    <property type="nucleotide sequence ID" value="NZ_SLUN01000003.1"/>
</dbReference>